<dbReference type="Proteomes" id="UP000832011">
    <property type="component" value="Chromosome"/>
</dbReference>
<reference evidence="1 2" key="1">
    <citation type="journal article" date="2022" name="Res Sq">
        <title>Evolution of multicellular longitudinally dividing oral cavity symbionts (Neisseriaceae).</title>
        <authorList>
            <person name="Nyongesa S."/>
            <person name="Weber P."/>
            <person name="Bernet E."/>
            <person name="Pullido F."/>
            <person name="Nieckarz M."/>
            <person name="Delaby M."/>
            <person name="Nieves C."/>
            <person name="Viehboeck T."/>
            <person name="Krause N."/>
            <person name="Rivera-Millot A."/>
            <person name="Nakamura A."/>
            <person name="Vischer N."/>
            <person name="VanNieuwenhze M."/>
            <person name="Brun Y."/>
            <person name="Cava F."/>
            <person name="Bulgheresi S."/>
            <person name="Veyrier F."/>
        </authorList>
    </citation>
    <scope>NUCLEOTIDE SEQUENCE [LARGE SCALE GENOMIC DNA]</scope>
    <source>
        <strain evidence="1 2">SN4</strain>
    </source>
</reference>
<evidence type="ECO:0000313" key="1">
    <source>
        <dbReference type="EMBL" id="UOO89114.1"/>
    </source>
</evidence>
<dbReference type="RefSeq" id="WP_244796733.1">
    <property type="nucleotide sequence ID" value="NZ_CP091511.1"/>
</dbReference>
<protein>
    <submittedName>
        <fullName evidence="1">Uncharacterized protein</fullName>
    </submittedName>
</protein>
<gene>
    <name evidence="1" type="ORF">LVJ82_16985</name>
</gene>
<name>A0ABY4E0W1_9NEIS</name>
<sequence>MSLQHALIWSFVEAEKQFTGYSNTASIIRHCKQKGAGASTSPDDLSPQEKKTQAMWVLDTVRTALNEFEQALIVLKYGQGSINFADAFVQVGLEYPKYEAHVVDLILCNIFQFDQTGRKWNHGSRGWQDYPTVTQIADVAGMSRKTATRWVGEIQKDIHGALFAAELVLKFELERRLILKIKAVA</sequence>
<evidence type="ECO:0000313" key="2">
    <source>
        <dbReference type="Proteomes" id="UP000832011"/>
    </source>
</evidence>
<dbReference type="EMBL" id="CP091511">
    <property type="protein sequence ID" value="UOO89114.1"/>
    <property type="molecule type" value="Genomic_DNA"/>
</dbReference>
<proteinExistence type="predicted"/>
<organism evidence="1 2">
    <name type="scientific">Vitreoscilla massiliensis</name>
    <dbReference type="NCBI Taxonomy" id="1689272"/>
    <lineage>
        <taxon>Bacteria</taxon>
        <taxon>Pseudomonadati</taxon>
        <taxon>Pseudomonadota</taxon>
        <taxon>Betaproteobacteria</taxon>
        <taxon>Neisseriales</taxon>
        <taxon>Neisseriaceae</taxon>
        <taxon>Vitreoscilla</taxon>
    </lineage>
</organism>
<accession>A0ABY4E0W1</accession>
<keyword evidence="2" id="KW-1185">Reference proteome</keyword>